<name>A0A5D4M797_9BACI</name>
<evidence type="ECO:0000313" key="3">
    <source>
        <dbReference type="Proteomes" id="UP000325182"/>
    </source>
</evidence>
<protein>
    <submittedName>
        <fullName evidence="2">Uncharacterized protein</fullName>
    </submittedName>
</protein>
<organism evidence="2 3">
    <name type="scientific">Rossellomorea vietnamensis</name>
    <dbReference type="NCBI Taxonomy" id="218284"/>
    <lineage>
        <taxon>Bacteria</taxon>
        <taxon>Bacillati</taxon>
        <taxon>Bacillota</taxon>
        <taxon>Bacilli</taxon>
        <taxon>Bacillales</taxon>
        <taxon>Bacillaceae</taxon>
        <taxon>Rossellomorea</taxon>
    </lineage>
</organism>
<comment type="caution">
    <text evidence="2">The sequence shown here is derived from an EMBL/GenBank/DDBJ whole genome shotgun (WGS) entry which is preliminary data.</text>
</comment>
<dbReference type="RefSeq" id="WP_148954693.1">
    <property type="nucleotide sequence ID" value="NZ_VTEG01000016.1"/>
</dbReference>
<evidence type="ECO:0000313" key="2">
    <source>
        <dbReference type="EMBL" id="TYR97799.1"/>
    </source>
</evidence>
<proteinExistence type="predicted"/>
<dbReference type="AlphaFoldDB" id="A0A5D4M797"/>
<dbReference type="EMBL" id="VTEG01000016">
    <property type="protein sequence ID" value="TYR97799.1"/>
    <property type="molecule type" value="Genomic_DNA"/>
</dbReference>
<keyword evidence="1" id="KW-0732">Signal</keyword>
<feature type="signal peptide" evidence="1">
    <location>
        <begin position="1"/>
        <end position="30"/>
    </location>
</feature>
<accession>A0A5D4M797</accession>
<evidence type="ECO:0000256" key="1">
    <source>
        <dbReference type="SAM" id="SignalP"/>
    </source>
</evidence>
<gene>
    <name evidence="2" type="ORF">FZC84_17430</name>
</gene>
<feature type="chain" id="PRO_5022753780" evidence="1">
    <location>
        <begin position="31"/>
        <end position="133"/>
    </location>
</feature>
<dbReference type="PROSITE" id="PS51257">
    <property type="entry name" value="PROKAR_LIPOPROTEIN"/>
    <property type="match status" value="1"/>
</dbReference>
<reference evidence="2 3" key="1">
    <citation type="submission" date="2019-08" db="EMBL/GenBank/DDBJ databases">
        <title>Bacillus genomes from the desert of Cuatro Cienegas, Coahuila.</title>
        <authorList>
            <person name="Olmedo-Alvarez G."/>
        </authorList>
    </citation>
    <scope>NUCLEOTIDE SEQUENCE [LARGE SCALE GENOMIC DNA]</scope>
    <source>
        <strain evidence="2 3">CH128b_4D</strain>
    </source>
</reference>
<sequence length="133" mass="14834">MLKLRRATIRYLNLFLIVVITLLVTGCSSAATDNPTAKDILDDNRDADIIKMDDLIYSRSSGIENESSKGEKIGEIKKKTTNTLWFGHLYASKLTKGTEVFTTKEEGESGETPFVILVEIDGELYDYHALLEG</sequence>
<dbReference type="Proteomes" id="UP000325182">
    <property type="component" value="Unassembled WGS sequence"/>
</dbReference>